<comment type="caution">
    <text evidence="1">The sequence shown here is derived from an EMBL/GenBank/DDBJ whole genome shotgun (WGS) entry which is preliminary data.</text>
</comment>
<dbReference type="RefSeq" id="WP_346109486.1">
    <property type="nucleotide sequence ID" value="NZ_BAAAOD010000161.1"/>
</dbReference>
<reference evidence="1 2" key="1">
    <citation type="submission" date="2024-03" db="EMBL/GenBank/DDBJ databases">
        <title>Draft genome sequence of Pseudonocardia carboxydivorans JCM 14827.</title>
        <authorList>
            <person name="Duangmal K."/>
        </authorList>
    </citation>
    <scope>NUCLEOTIDE SEQUENCE [LARGE SCALE GENOMIC DNA]</scope>
    <source>
        <strain evidence="1 2">JCM 14827</strain>
    </source>
</reference>
<dbReference type="EMBL" id="JBBPIX010000036">
    <property type="protein sequence ID" value="MEK6467549.1"/>
    <property type="molecule type" value="Genomic_DNA"/>
</dbReference>
<proteinExistence type="predicted"/>
<gene>
    <name evidence="1" type="ORF">WG925_27755</name>
</gene>
<protein>
    <submittedName>
        <fullName evidence="1">Uncharacterized protein</fullName>
    </submittedName>
</protein>
<name>A0ABU9AP84_PSEA5</name>
<sequence>MREYDLDELREAARERALNEELAVKRCKQFEEERRATIVRRSKEVQEFTDSVFARLVRIDAAPDRSFEFHRTEFSKVGVFRRKSISRIVEVSKHCGWAVLEMTATRYVEGSRQASYHATITYGMFLASTGQLKWFDVGGPISSSNDRHEFRESLDPERFGPRETYKIEPLGLVDLLLLQDNHPRLAPDCPPYLQRNPSPSIDSLIEGLVDLEQRYNL</sequence>
<dbReference type="Proteomes" id="UP001367513">
    <property type="component" value="Unassembled WGS sequence"/>
</dbReference>
<accession>A0ABU9AP84</accession>
<evidence type="ECO:0000313" key="1">
    <source>
        <dbReference type="EMBL" id="MEK6467549.1"/>
    </source>
</evidence>
<evidence type="ECO:0000313" key="2">
    <source>
        <dbReference type="Proteomes" id="UP001367513"/>
    </source>
</evidence>
<organism evidence="1 2">
    <name type="scientific">Pseudonocardia alni subsp. carboxydivorans</name>
    <dbReference type="NCBI Taxonomy" id="415010"/>
    <lineage>
        <taxon>Bacteria</taxon>
        <taxon>Bacillati</taxon>
        <taxon>Actinomycetota</taxon>
        <taxon>Actinomycetes</taxon>
        <taxon>Pseudonocardiales</taxon>
        <taxon>Pseudonocardiaceae</taxon>
        <taxon>Pseudonocardia</taxon>
    </lineage>
</organism>
<keyword evidence="2" id="KW-1185">Reference proteome</keyword>